<name>A0ABV7ULA6_9HYPH</name>
<dbReference type="Proteomes" id="UP001595704">
    <property type="component" value="Unassembled WGS sequence"/>
</dbReference>
<dbReference type="EMBL" id="JBHRYC010000092">
    <property type="protein sequence ID" value="MFC3639337.1"/>
    <property type="molecule type" value="Genomic_DNA"/>
</dbReference>
<proteinExistence type="predicted"/>
<accession>A0ABV7ULA6</accession>
<reference evidence="2" key="1">
    <citation type="journal article" date="2019" name="Int. J. Syst. Evol. Microbiol.">
        <title>The Global Catalogue of Microorganisms (GCM) 10K type strain sequencing project: providing services to taxonomists for standard genome sequencing and annotation.</title>
        <authorList>
            <consortium name="The Broad Institute Genomics Platform"/>
            <consortium name="The Broad Institute Genome Sequencing Center for Infectious Disease"/>
            <person name="Wu L."/>
            <person name="Ma J."/>
        </authorList>
    </citation>
    <scope>NUCLEOTIDE SEQUENCE [LARGE SCALE GENOMIC DNA]</scope>
    <source>
        <strain evidence="2">KCTC 42282</strain>
    </source>
</reference>
<feature type="non-terminal residue" evidence="1">
    <location>
        <position position="87"/>
    </location>
</feature>
<evidence type="ECO:0000313" key="2">
    <source>
        <dbReference type="Proteomes" id="UP001595704"/>
    </source>
</evidence>
<sequence>MAGLADNLPDRGSHLRQFTDRLIRLLAPQKSFVLQPFSVGQELGINHVAADSLPDLTHRFADRIADSTDDGHRFHAIVGMDSTASWA</sequence>
<gene>
    <name evidence="1" type="ORF">ACFONL_18530</name>
</gene>
<comment type="caution">
    <text evidence="1">The sequence shown here is derived from an EMBL/GenBank/DDBJ whole genome shotgun (WGS) entry which is preliminary data.</text>
</comment>
<protein>
    <submittedName>
        <fullName evidence="1">Uncharacterized protein</fullName>
    </submittedName>
</protein>
<evidence type="ECO:0000313" key="1">
    <source>
        <dbReference type="EMBL" id="MFC3639337.1"/>
    </source>
</evidence>
<dbReference type="RefSeq" id="WP_376853171.1">
    <property type="nucleotide sequence ID" value="NZ_JBHRYC010000092.1"/>
</dbReference>
<keyword evidence="2" id="KW-1185">Reference proteome</keyword>
<organism evidence="1 2">
    <name type="scientific">Camelimonas fluminis</name>
    <dbReference type="NCBI Taxonomy" id="1576911"/>
    <lineage>
        <taxon>Bacteria</taxon>
        <taxon>Pseudomonadati</taxon>
        <taxon>Pseudomonadota</taxon>
        <taxon>Alphaproteobacteria</taxon>
        <taxon>Hyphomicrobiales</taxon>
        <taxon>Chelatococcaceae</taxon>
        <taxon>Camelimonas</taxon>
    </lineage>
</organism>